<accession>A0A2T3G2A8</accession>
<dbReference type="RefSeq" id="WP_022001471.1">
    <property type="nucleotide sequence ID" value="NZ_DBGCOW010000098.1"/>
</dbReference>
<gene>
    <name evidence="2" type="ORF">C7U55_02005</name>
    <name evidence="1" type="ORF">LJD69_01530</name>
</gene>
<dbReference type="EMBL" id="JAJDKZ010000003">
    <property type="protein sequence ID" value="MCB8609273.1"/>
    <property type="molecule type" value="Genomic_DNA"/>
</dbReference>
<keyword evidence="3" id="KW-1185">Reference proteome</keyword>
<evidence type="ECO:0000313" key="3">
    <source>
        <dbReference type="Proteomes" id="UP000241201"/>
    </source>
</evidence>
<dbReference type="AlphaFoldDB" id="A0A2T3G2A8"/>
<reference evidence="3" key="1">
    <citation type="submission" date="2018-03" db="EMBL/GenBank/DDBJ databases">
        <title>Lachnoclostridium SNUG30370 gen.nov., sp.nov., isolated from human faeces.</title>
        <authorList>
            <person name="Seo B."/>
            <person name="Jeon K."/>
            <person name="Ko G."/>
        </authorList>
    </citation>
    <scope>NUCLEOTIDE SEQUENCE [LARGE SCALE GENOMIC DNA]</scope>
    <source>
        <strain evidence="3">SNUG30370</strain>
    </source>
</reference>
<sequence>MTTMDICYCVLILAGAFCLVALGVLFIRTSTAIKQTGDTVEMAQDTLKRVDKVLDDVNYKLDLLNAPVETVAKFFDPQRPKFNPLKMMMSFIKKK</sequence>
<dbReference type="GeneID" id="77469879"/>
<evidence type="ECO:0000313" key="1">
    <source>
        <dbReference type="EMBL" id="MCB8609273.1"/>
    </source>
</evidence>
<comment type="caution">
    <text evidence="2">The sequence shown here is derived from an EMBL/GenBank/DDBJ whole genome shotgun (WGS) entry which is preliminary data.</text>
</comment>
<dbReference type="Proteomes" id="UP001198439">
    <property type="component" value="Unassembled WGS sequence"/>
</dbReference>
<dbReference type="EMBL" id="PYLP01000002">
    <property type="protein sequence ID" value="PST41581.1"/>
    <property type="molecule type" value="Genomic_DNA"/>
</dbReference>
<reference evidence="2" key="2">
    <citation type="journal article" date="2019" name="Int. J. Syst. Evol. Microbiol.">
        <title>Faecalibacillus intestinalis gen. nov., sp. nov. and Faecalibacillus faecis sp. nov., isolated from human faeces.</title>
        <authorList>
            <person name="Seo B."/>
            <person name="Jeon K."/>
            <person name="Baek I."/>
            <person name="Lee Y.M."/>
            <person name="Baek K."/>
            <person name="Ko G."/>
        </authorList>
    </citation>
    <scope>NUCLEOTIDE SEQUENCE</scope>
    <source>
        <strain evidence="2">SNUG30370</strain>
    </source>
</reference>
<proteinExistence type="predicted"/>
<name>A0A2T3G2A8_9FIRM</name>
<organism evidence="2 3">
    <name type="scientific">Faecalibacillus faecis</name>
    <dbReference type="NCBI Taxonomy" id="1982628"/>
    <lineage>
        <taxon>Bacteria</taxon>
        <taxon>Bacillati</taxon>
        <taxon>Bacillota</taxon>
        <taxon>Erysipelotrichia</taxon>
        <taxon>Erysipelotrichales</taxon>
        <taxon>Coprobacillaceae</taxon>
        <taxon>Faecalibacillus</taxon>
    </lineage>
</organism>
<dbReference type="Proteomes" id="UP000241201">
    <property type="component" value="Unassembled WGS sequence"/>
</dbReference>
<protein>
    <submittedName>
        <fullName evidence="1">DUF948 domain-containing protein</fullName>
    </submittedName>
</protein>
<evidence type="ECO:0000313" key="2">
    <source>
        <dbReference type="EMBL" id="PST41581.1"/>
    </source>
</evidence>
<reference evidence="1" key="3">
    <citation type="submission" date="2021-10" db="EMBL/GenBank/DDBJ databases">
        <title>Collection of gut derived symbiotic bacterial strains cultured from healthy donors.</title>
        <authorList>
            <person name="Lin H."/>
            <person name="Littmann E."/>
            <person name="Kohout C."/>
            <person name="Pamer E.G."/>
        </authorList>
    </citation>
    <scope>NUCLEOTIDE SEQUENCE</scope>
    <source>
        <strain evidence="1">DFI.4.48</strain>
    </source>
</reference>